<keyword evidence="2" id="KW-1185">Reference proteome</keyword>
<dbReference type="AlphaFoldDB" id="A0AAV9LNN5"/>
<comment type="caution">
    <text evidence="1">The sequence shown here is derived from an EMBL/GenBank/DDBJ whole genome shotgun (WGS) entry which is preliminary data.</text>
</comment>
<protein>
    <submittedName>
        <fullName evidence="1">Uncharacterized protein</fullName>
    </submittedName>
</protein>
<evidence type="ECO:0000313" key="2">
    <source>
        <dbReference type="Proteomes" id="UP001311915"/>
    </source>
</evidence>
<sequence>MLEIVTNCSLCHKNYLLTHFWKDYARDYPSILRKYSNTREDIINVTSLGHEIENINSIGDNSAKGKEPIRPIDNTINNVNSDKDIGVASKIQTSDKKDVIGDFCIGKPRQSNRSVIPPKRLNNYFCKGRK</sequence>
<evidence type="ECO:0000313" key="1">
    <source>
        <dbReference type="EMBL" id="KAK4726857.1"/>
    </source>
</evidence>
<dbReference type="EMBL" id="JAWPEI010000005">
    <property type="protein sequence ID" value="KAK4726857.1"/>
    <property type="molecule type" value="Genomic_DNA"/>
</dbReference>
<organism evidence="1 2">
    <name type="scientific">Solanum pinnatisectum</name>
    <name type="common">tansyleaf nightshade</name>
    <dbReference type="NCBI Taxonomy" id="50273"/>
    <lineage>
        <taxon>Eukaryota</taxon>
        <taxon>Viridiplantae</taxon>
        <taxon>Streptophyta</taxon>
        <taxon>Embryophyta</taxon>
        <taxon>Tracheophyta</taxon>
        <taxon>Spermatophyta</taxon>
        <taxon>Magnoliopsida</taxon>
        <taxon>eudicotyledons</taxon>
        <taxon>Gunneridae</taxon>
        <taxon>Pentapetalae</taxon>
        <taxon>asterids</taxon>
        <taxon>lamiids</taxon>
        <taxon>Solanales</taxon>
        <taxon>Solanaceae</taxon>
        <taxon>Solanoideae</taxon>
        <taxon>Solaneae</taxon>
        <taxon>Solanum</taxon>
    </lineage>
</organism>
<reference evidence="1 2" key="1">
    <citation type="submission" date="2023-10" db="EMBL/GenBank/DDBJ databases">
        <title>Genome-Wide Identification Analysis in wild type Solanum Pinnatisectum Reveals Some Genes Defensing Phytophthora Infestans.</title>
        <authorList>
            <person name="Sun C."/>
        </authorList>
    </citation>
    <scope>NUCLEOTIDE SEQUENCE [LARGE SCALE GENOMIC DNA]</scope>
    <source>
        <strain evidence="1">LQN</strain>
        <tissue evidence="1">Leaf</tissue>
    </source>
</reference>
<proteinExistence type="predicted"/>
<name>A0AAV9LNN5_9SOLN</name>
<gene>
    <name evidence="1" type="ORF">R3W88_031774</name>
</gene>
<accession>A0AAV9LNN5</accession>
<dbReference type="Proteomes" id="UP001311915">
    <property type="component" value="Unassembled WGS sequence"/>
</dbReference>